<dbReference type="Proteomes" id="UP000237000">
    <property type="component" value="Unassembled WGS sequence"/>
</dbReference>
<evidence type="ECO:0000313" key="2">
    <source>
        <dbReference type="Proteomes" id="UP000237000"/>
    </source>
</evidence>
<accession>A0A2P5CXB5</accession>
<dbReference type="AlphaFoldDB" id="A0A2P5CXB5"/>
<reference evidence="2" key="1">
    <citation type="submission" date="2016-06" db="EMBL/GenBank/DDBJ databases">
        <title>Parallel loss of symbiosis genes in relatives of nitrogen-fixing non-legume Parasponia.</title>
        <authorList>
            <person name="Van Velzen R."/>
            <person name="Holmer R."/>
            <person name="Bu F."/>
            <person name="Rutten L."/>
            <person name="Van Zeijl A."/>
            <person name="Liu W."/>
            <person name="Santuari L."/>
            <person name="Cao Q."/>
            <person name="Sharma T."/>
            <person name="Shen D."/>
            <person name="Roswanjaya Y."/>
            <person name="Wardhani T."/>
            <person name="Kalhor M.S."/>
            <person name="Jansen J."/>
            <person name="Van den Hoogen J."/>
            <person name="Gungor B."/>
            <person name="Hartog M."/>
            <person name="Hontelez J."/>
            <person name="Verver J."/>
            <person name="Yang W.-C."/>
            <person name="Schijlen E."/>
            <person name="Repin R."/>
            <person name="Schilthuizen M."/>
            <person name="Schranz E."/>
            <person name="Heidstra R."/>
            <person name="Miyata K."/>
            <person name="Fedorova E."/>
            <person name="Kohlen W."/>
            <person name="Bisseling T."/>
            <person name="Smit S."/>
            <person name="Geurts R."/>
        </authorList>
    </citation>
    <scope>NUCLEOTIDE SEQUENCE [LARGE SCALE GENOMIC DNA]</scope>
    <source>
        <strain evidence="2">cv. RG33-2</strain>
    </source>
</reference>
<organism evidence="1 2">
    <name type="scientific">Trema orientale</name>
    <name type="common">Charcoal tree</name>
    <name type="synonym">Celtis orientalis</name>
    <dbReference type="NCBI Taxonomy" id="63057"/>
    <lineage>
        <taxon>Eukaryota</taxon>
        <taxon>Viridiplantae</taxon>
        <taxon>Streptophyta</taxon>
        <taxon>Embryophyta</taxon>
        <taxon>Tracheophyta</taxon>
        <taxon>Spermatophyta</taxon>
        <taxon>Magnoliopsida</taxon>
        <taxon>eudicotyledons</taxon>
        <taxon>Gunneridae</taxon>
        <taxon>Pentapetalae</taxon>
        <taxon>rosids</taxon>
        <taxon>fabids</taxon>
        <taxon>Rosales</taxon>
        <taxon>Cannabaceae</taxon>
        <taxon>Trema</taxon>
    </lineage>
</organism>
<proteinExistence type="predicted"/>
<dbReference type="OrthoDB" id="10273843at2759"/>
<sequence length="156" mass="17472">MHVILKPATTAAFLPIKPIGRRNRLGQRRLPFQVPNHLSHSGPGLRPVIRTQQAQFDHHNSLKLIKHTPQSRVHHIQDGSNSPLLPHPIHQNELLGQSFGLNGPSPAHHLQQKPTKCKHIRARRGLPCPGQLRRQVPQRPHHPGGRGVRTVLVQLG</sequence>
<dbReference type="EMBL" id="JXTC01000318">
    <property type="protein sequence ID" value="PON65625.1"/>
    <property type="molecule type" value="Genomic_DNA"/>
</dbReference>
<keyword evidence="2" id="KW-1185">Reference proteome</keyword>
<dbReference type="InParanoid" id="A0A2P5CXB5"/>
<comment type="caution">
    <text evidence="1">The sequence shown here is derived from an EMBL/GenBank/DDBJ whole genome shotgun (WGS) entry which is preliminary data.</text>
</comment>
<protein>
    <submittedName>
        <fullName evidence="1">Uncharacterized protein</fullName>
    </submittedName>
</protein>
<name>A0A2P5CXB5_TREOI</name>
<evidence type="ECO:0000313" key="1">
    <source>
        <dbReference type="EMBL" id="PON65625.1"/>
    </source>
</evidence>
<gene>
    <name evidence="1" type="ORF">TorRG33x02_269960</name>
</gene>